<dbReference type="EMBL" id="JAWIZZ010000071">
    <property type="protein sequence ID" value="KAK5773705.1"/>
    <property type="molecule type" value="Genomic_DNA"/>
</dbReference>
<proteinExistence type="predicted"/>
<protein>
    <recommendedName>
        <fullName evidence="4">Protein RMD9-like, mitochondrial</fullName>
    </recommendedName>
</protein>
<name>A0AAN7WDZ0_9SACH</name>
<feature type="compositionally biased region" description="Low complexity" evidence="1">
    <location>
        <begin position="1"/>
        <end position="17"/>
    </location>
</feature>
<evidence type="ECO:0000256" key="1">
    <source>
        <dbReference type="SAM" id="MobiDB-lite"/>
    </source>
</evidence>
<dbReference type="AlphaFoldDB" id="A0AAN7WDZ0"/>
<feature type="compositionally biased region" description="Low complexity" evidence="1">
    <location>
        <begin position="40"/>
        <end position="57"/>
    </location>
</feature>
<feature type="region of interest" description="Disordered" evidence="1">
    <location>
        <begin position="148"/>
        <end position="225"/>
    </location>
</feature>
<gene>
    <name evidence="2" type="ORF">RI543_005015</name>
</gene>
<feature type="region of interest" description="Disordered" evidence="1">
    <location>
        <begin position="1"/>
        <end position="57"/>
    </location>
</feature>
<dbReference type="Proteomes" id="UP001306508">
    <property type="component" value="Unassembled WGS sequence"/>
</dbReference>
<accession>A0AAN7WDZ0</accession>
<organism evidence="2 3">
    <name type="scientific">Arxiozyma heterogenica</name>
    <dbReference type="NCBI Taxonomy" id="278026"/>
    <lineage>
        <taxon>Eukaryota</taxon>
        <taxon>Fungi</taxon>
        <taxon>Dikarya</taxon>
        <taxon>Ascomycota</taxon>
        <taxon>Saccharomycotina</taxon>
        <taxon>Saccharomycetes</taxon>
        <taxon>Saccharomycetales</taxon>
        <taxon>Saccharomycetaceae</taxon>
        <taxon>Arxiozyma</taxon>
    </lineage>
</organism>
<sequence length="836" mass="95461">MYRLQQQSQNPLSPSLNHFMVHSPSPVPSPLPTSNIPFQNYNSNNNNNNNNNNNINNSTINSINNAFNRPLLGNFNSMENLNNFQYQHNQNNNIINNSFHAASSAIFNHNNKNLLSNHSNSVPQLTSMNLMSPQPYNHINMISGRKTPFQFQNNNAPQKNNHINNSISRSLQGTPYTSRSTSTTNLGYLNNDNNNNNNHANINSSNKNNNNSSSSSNSNNNNSISPDSPWFQKVCAFEECVSQTLYMSQTPRRKNIKHRSEHPNSNANPLFWDSIGRAMGLYHDLMNTPELNSDRVSKLVHLLHNGLRANRNQLTRMNKKPDYDSQSFHKEMTNYLCKSLREISDDVLNGKVELNEYGAMHLITAFKELLLFEEAVQIWKNAINGVNTYTSNIFLNPRVVGVILPILYDNGVSYPEIQSLYEKSSSMINYFHPNLSVGMIRASLSANENEMALKLFQKLCEESTEMKYGYLIETHLSFIGECKDLNVAQTFFDKALNDEMPYKIDLQVSYVKSFLRNIWNQTHNFNHIYKIWYKSSLHYGRNVNHGISSSLNDTFFDIFFENYANDKVQGFQRLQELIQTYNNIKNIDEPFFNIILAKCTIWHDRKILEYIDQAYESYDIPKTIVAYRILLKSMGSIDDATNEEILKRWIDLISKSDEIGQRFIANADWAALRDATVTWTQSKRDNNTPVTINMADSVMNTIPPTPCGSPIPQSQVTDIDFYSHPAFQALNASGAFDDINADAGSSSNNVTPTTSNQVTMLKDEQTKPTSEDRMILYLKIVKRYSPYCRDSRQLARLTTGTAVKYSVLQEVLNKFQNLKVDDIPIPDLKNLKPTCV</sequence>
<reference evidence="3" key="1">
    <citation type="submission" date="2023-07" db="EMBL/GenBank/DDBJ databases">
        <title>A draft genome of Kazachstania heterogenica Y-27499.</title>
        <authorList>
            <person name="Donic C."/>
            <person name="Kralova J.S."/>
            <person name="Fidel L."/>
            <person name="Ben-Dor S."/>
            <person name="Jung S."/>
        </authorList>
    </citation>
    <scope>NUCLEOTIDE SEQUENCE [LARGE SCALE GENOMIC DNA]</scope>
    <source>
        <strain evidence="3">Y27499</strain>
    </source>
</reference>
<feature type="compositionally biased region" description="Polar residues" evidence="1">
    <location>
        <begin position="149"/>
        <end position="188"/>
    </location>
</feature>
<keyword evidence="3" id="KW-1185">Reference proteome</keyword>
<evidence type="ECO:0000313" key="2">
    <source>
        <dbReference type="EMBL" id="KAK5773705.1"/>
    </source>
</evidence>
<evidence type="ECO:0000313" key="3">
    <source>
        <dbReference type="Proteomes" id="UP001306508"/>
    </source>
</evidence>
<evidence type="ECO:0008006" key="4">
    <source>
        <dbReference type="Google" id="ProtNLM"/>
    </source>
</evidence>
<comment type="caution">
    <text evidence="2">The sequence shown here is derived from an EMBL/GenBank/DDBJ whole genome shotgun (WGS) entry which is preliminary data.</text>
</comment>
<feature type="compositionally biased region" description="Low complexity" evidence="1">
    <location>
        <begin position="190"/>
        <end position="225"/>
    </location>
</feature>